<keyword evidence="3" id="KW-1185">Reference proteome</keyword>
<feature type="region of interest" description="Disordered" evidence="1">
    <location>
        <begin position="162"/>
        <end position="184"/>
    </location>
</feature>
<dbReference type="Proteomes" id="UP000275078">
    <property type="component" value="Unassembled WGS sequence"/>
</dbReference>
<evidence type="ECO:0000256" key="1">
    <source>
        <dbReference type="SAM" id="MobiDB-lite"/>
    </source>
</evidence>
<organism evidence="2 3">
    <name type="scientific">Ascobolus immersus RN42</name>
    <dbReference type="NCBI Taxonomy" id="1160509"/>
    <lineage>
        <taxon>Eukaryota</taxon>
        <taxon>Fungi</taxon>
        <taxon>Dikarya</taxon>
        <taxon>Ascomycota</taxon>
        <taxon>Pezizomycotina</taxon>
        <taxon>Pezizomycetes</taxon>
        <taxon>Pezizales</taxon>
        <taxon>Ascobolaceae</taxon>
        <taxon>Ascobolus</taxon>
    </lineage>
</organism>
<evidence type="ECO:0000313" key="2">
    <source>
        <dbReference type="EMBL" id="RPA73930.1"/>
    </source>
</evidence>
<protein>
    <submittedName>
        <fullName evidence="2">Uncharacterized protein</fullName>
    </submittedName>
</protein>
<dbReference type="EMBL" id="ML119806">
    <property type="protein sequence ID" value="RPA73930.1"/>
    <property type="molecule type" value="Genomic_DNA"/>
</dbReference>
<dbReference type="AlphaFoldDB" id="A0A3N4HQ62"/>
<accession>A0A3N4HQ62</accession>
<gene>
    <name evidence="2" type="ORF">BJ508DRAFT_366487</name>
</gene>
<sequence>MAFNPPYTVSASSNTTGLSQHAARYLRDQNFYRGTLVTVNRTAINQSRLRRSPVGRRSMSTNNAEANIGFWSDIQQELSEGVWDGHDTKLRIGYECFFSLATATRTPQKTETKRAASLETLQGRRIVNWLPLAHLKKRIVDVKHGWLVESLDKATYHAPGLSTSSRQQLTREGIKITGNQGRRH</sequence>
<reference evidence="2 3" key="1">
    <citation type="journal article" date="2018" name="Nat. Ecol. Evol.">
        <title>Pezizomycetes genomes reveal the molecular basis of ectomycorrhizal truffle lifestyle.</title>
        <authorList>
            <person name="Murat C."/>
            <person name="Payen T."/>
            <person name="Noel B."/>
            <person name="Kuo A."/>
            <person name="Morin E."/>
            <person name="Chen J."/>
            <person name="Kohler A."/>
            <person name="Krizsan K."/>
            <person name="Balestrini R."/>
            <person name="Da Silva C."/>
            <person name="Montanini B."/>
            <person name="Hainaut M."/>
            <person name="Levati E."/>
            <person name="Barry K.W."/>
            <person name="Belfiori B."/>
            <person name="Cichocki N."/>
            <person name="Clum A."/>
            <person name="Dockter R.B."/>
            <person name="Fauchery L."/>
            <person name="Guy J."/>
            <person name="Iotti M."/>
            <person name="Le Tacon F."/>
            <person name="Lindquist E.A."/>
            <person name="Lipzen A."/>
            <person name="Malagnac F."/>
            <person name="Mello A."/>
            <person name="Molinier V."/>
            <person name="Miyauchi S."/>
            <person name="Poulain J."/>
            <person name="Riccioni C."/>
            <person name="Rubini A."/>
            <person name="Sitrit Y."/>
            <person name="Splivallo R."/>
            <person name="Traeger S."/>
            <person name="Wang M."/>
            <person name="Zifcakova L."/>
            <person name="Wipf D."/>
            <person name="Zambonelli A."/>
            <person name="Paolocci F."/>
            <person name="Nowrousian M."/>
            <person name="Ottonello S."/>
            <person name="Baldrian P."/>
            <person name="Spatafora J.W."/>
            <person name="Henrissat B."/>
            <person name="Nagy L.G."/>
            <person name="Aury J.M."/>
            <person name="Wincker P."/>
            <person name="Grigoriev I.V."/>
            <person name="Bonfante P."/>
            <person name="Martin F.M."/>
        </authorList>
    </citation>
    <scope>NUCLEOTIDE SEQUENCE [LARGE SCALE GENOMIC DNA]</scope>
    <source>
        <strain evidence="2 3">RN42</strain>
    </source>
</reference>
<name>A0A3N4HQ62_ASCIM</name>
<evidence type="ECO:0000313" key="3">
    <source>
        <dbReference type="Proteomes" id="UP000275078"/>
    </source>
</evidence>
<proteinExistence type="predicted"/>